<dbReference type="PANTHER" id="PTHR11360:SF317">
    <property type="entry name" value="MAJOR FACILITATOR SUPERFAMILY (MFS) PROFILE DOMAIN-CONTAINING PROTEIN-RELATED"/>
    <property type="match status" value="1"/>
</dbReference>
<dbReference type="PROSITE" id="PS50850">
    <property type="entry name" value="MFS"/>
    <property type="match status" value="1"/>
</dbReference>
<dbReference type="CDD" id="cd17353">
    <property type="entry name" value="MFS_OFA_like"/>
    <property type="match status" value="1"/>
</dbReference>
<feature type="transmembrane region" description="Helical" evidence="4">
    <location>
        <begin position="315"/>
        <end position="340"/>
    </location>
</feature>
<feature type="transmembrane region" description="Helical" evidence="4">
    <location>
        <begin position="256"/>
        <end position="277"/>
    </location>
</feature>
<evidence type="ECO:0000256" key="3">
    <source>
        <dbReference type="ARBA" id="ARBA00023136"/>
    </source>
</evidence>
<feature type="domain" description="Major facilitator superfamily (MFS) profile" evidence="5">
    <location>
        <begin position="10"/>
        <end position="407"/>
    </location>
</feature>
<dbReference type="InterPro" id="IPR036259">
    <property type="entry name" value="MFS_trans_sf"/>
</dbReference>
<proteinExistence type="predicted"/>
<name>A0ABP9D2W6_9BACT</name>
<sequence>MKEQIKNRWLIAASAVGIHISIGAVYAYSVLKNPLQEQMGWALNETSWAFSIAIIFMALSASFLGRFVERIGPRKSGLLSAALYGAGFLISGLSISMESLPLFFLGYGVIGGIGMGIGYICPVATLVKWFPDRRGLATGLAIMGFGFGALVASSIIQSVMPMVGLSGALYILGALYMVVMALSAQYLSAPPEGWAPAGFDLNANKGGKALKKDLAQLTSVEALKTKRFYYLWVMFFITITSGIAVISVAAPLSQEVAGLSIAAAAAMVGTMGLFNGLGRIGWASFSDMAGRPITYTMFFALQLIAYFFLPQATNPFFFQVLMFLIISCYGGVFATIPAYIGDIFGTKNLSAIHGNTLTAKAAAGLIGPQIAAYVRETTGSYEQTMYIFAGMFAIGIVVSLLMQRNIKQIQKENAQKEAEELKVAQVA</sequence>
<organism evidence="6 7">
    <name type="scientific">Algivirga pacifica</name>
    <dbReference type="NCBI Taxonomy" id="1162670"/>
    <lineage>
        <taxon>Bacteria</taxon>
        <taxon>Pseudomonadati</taxon>
        <taxon>Bacteroidota</taxon>
        <taxon>Cytophagia</taxon>
        <taxon>Cytophagales</taxon>
        <taxon>Flammeovirgaceae</taxon>
        <taxon>Algivirga</taxon>
    </lineage>
</organism>
<feature type="transmembrane region" description="Helical" evidence="4">
    <location>
        <begin position="77"/>
        <end position="96"/>
    </location>
</feature>
<dbReference type="Proteomes" id="UP001500298">
    <property type="component" value="Unassembled WGS sequence"/>
</dbReference>
<evidence type="ECO:0000256" key="2">
    <source>
        <dbReference type="ARBA" id="ARBA00022989"/>
    </source>
</evidence>
<keyword evidence="2 4" id="KW-1133">Transmembrane helix</keyword>
<comment type="caution">
    <text evidence="6">The sequence shown here is derived from an EMBL/GenBank/DDBJ whole genome shotgun (WGS) entry which is preliminary data.</text>
</comment>
<evidence type="ECO:0000313" key="7">
    <source>
        <dbReference type="Proteomes" id="UP001500298"/>
    </source>
</evidence>
<feature type="transmembrane region" description="Helical" evidence="4">
    <location>
        <begin position="352"/>
        <end position="373"/>
    </location>
</feature>
<dbReference type="InterPro" id="IPR011701">
    <property type="entry name" value="MFS"/>
</dbReference>
<reference evidence="7" key="1">
    <citation type="journal article" date="2019" name="Int. J. Syst. Evol. Microbiol.">
        <title>The Global Catalogue of Microorganisms (GCM) 10K type strain sequencing project: providing services to taxonomists for standard genome sequencing and annotation.</title>
        <authorList>
            <consortium name="The Broad Institute Genomics Platform"/>
            <consortium name="The Broad Institute Genome Sequencing Center for Infectious Disease"/>
            <person name="Wu L."/>
            <person name="Ma J."/>
        </authorList>
    </citation>
    <scope>NUCLEOTIDE SEQUENCE [LARGE SCALE GENOMIC DNA]</scope>
    <source>
        <strain evidence="7">JCM 18326</strain>
    </source>
</reference>
<dbReference type="InterPro" id="IPR050327">
    <property type="entry name" value="Proton-linked_MCT"/>
</dbReference>
<evidence type="ECO:0000313" key="6">
    <source>
        <dbReference type="EMBL" id="GAA4825768.1"/>
    </source>
</evidence>
<dbReference type="EMBL" id="BAABJX010000016">
    <property type="protein sequence ID" value="GAA4825768.1"/>
    <property type="molecule type" value="Genomic_DNA"/>
</dbReference>
<feature type="transmembrane region" description="Helical" evidence="4">
    <location>
        <begin position="385"/>
        <end position="402"/>
    </location>
</feature>
<feature type="transmembrane region" description="Helical" evidence="4">
    <location>
        <begin position="136"/>
        <end position="156"/>
    </location>
</feature>
<dbReference type="Pfam" id="PF07690">
    <property type="entry name" value="MFS_1"/>
    <property type="match status" value="1"/>
</dbReference>
<feature type="transmembrane region" description="Helical" evidence="4">
    <location>
        <begin position="229"/>
        <end position="250"/>
    </location>
</feature>
<feature type="transmembrane region" description="Helical" evidence="4">
    <location>
        <begin position="162"/>
        <end position="182"/>
    </location>
</feature>
<evidence type="ECO:0000256" key="4">
    <source>
        <dbReference type="SAM" id="Phobius"/>
    </source>
</evidence>
<feature type="transmembrane region" description="Helical" evidence="4">
    <location>
        <begin position="289"/>
        <end position="309"/>
    </location>
</feature>
<keyword evidence="7" id="KW-1185">Reference proteome</keyword>
<gene>
    <name evidence="6" type="ORF">GCM10023331_07940</name>
</gene>
<evidence type="ECO:0000256" key="1">
    <source>
        <dbReference type="ARBA" id="ARBA00022692"/>
    </source>
</evidence>
<dbReference type="PANTHER" id="PTHR11360">
    <property type="entry name" value="MONOCARBOXYLATE TRANSPORTER"/>
    <property type="match status" value="1"/>
</dbReference>
<feature type="transmembrane region" description="Helical" evidence="4">
    <location>
        <begin position="48"/>
        <end position="65"/>
    </location>
</feature>
<feature type="transmembrane region" description="Helical" evidence="4">
    <location>
        <begin position="9"/>
        <end position="28"/>
    </location>
</feature>
<dbReference type="SUPFAM" id="SSF103473">
    <property type="entry name" value="MFS general substrate transporter"/>
    <property type="match status" value="1"/>
</dbReference>
<keyword evidence="1 4" id="KW-0812">Transmembrane</keyword>
<dbReference type="RefSeq" id="WP_345369384.1">
    <property type="nucleotide sequence ID" value="NZ_BAABJX010000016.1"/>
</dbReference>
<feature type="transmembrane region" description="Helical" evidence="4">
    <location>
        <begin position="102"/>
        <end position="124"/>
    </location>
</feature>
<dbReference type="InterPro" id="IPR020846">
    <property type="entry name" value="MFS_dom"/>
</dbReference>
<accession>A0ABP9D2W6</accession>
<protein>
    <submittedName>
        <fullName evidence="6">OFA family MFS transporter</fullName>
    </submittedName>
</protein>
<keyword evidence="3 4" id="KW-0472">Membrane</keyword>
<dbReference type="Gene3D" id="1.20.1250.20">
    <property type="entry name" value="MFS general substrate transporter like domains"/>
    <property type="match status" value="2"/>
</dbReference>
<evidence type="ECO:0000259" key="5">
    <source>
        <dbReference type="PROSITE" id="PS50850"/>
    </source>
</evidence>